<dbReference type="Proteomes" id="UP000749646">
    <property type="component" value="Unassembled WGS sequence"/>
</dbReference>
<protein>
    <recommendedName>
        <fullName evidence="1">Retrotransposon gag domain-containing protein</fullName>
    </recommendedName>
</protein>
<dbReference type="AlphaFoldDB" id="A0A9P6IJ99"/>
<evidence type="ECO:0000313" key="3">
    <source>
        <dbReference type="Proteomes" id="UP000749646"/>
    </source>
</evidence>
<accession>A0A9P6IJ99</accession>
<dbReference type="InterPro" id="IPR005162">
    <property type="entry name" value="Retrotrans_gag_dom"/>
</dbReference>
<organism evidence="2 3">
    <name type="scientific">Modicella reniformis</name>
    <dbReference type="NCBI Taxonomy" id="1440133"/>
    <lineage>
        <taxon>Eukaryota</taxon>
        <taxon>Fungi</taxon>
        <taxon>Fungi incertae sedis</taxon>
        <taxon>Mucoromycota</taxon>
        <taxon>Mortierellomycotina</taxon>
        <taxon>Mortierellomycetes</taxon>
        <taxon>Mortierellales</taxon>
        <taxon>Mortierellaceae</taxon>
        <taxon>Modicella</taxon>
    </lineage>
</organism>
<feature type="domain" description="Retrotransposon gag" evidence="1">
    <location>
        <begin position="56"/>
        <end position="141"/>
    </location>
</feature>
<reference evidence="2" key="1">
    <citation type="journal article" date="2020" name="Fungal Divers.">
        <title>Resolving the Mortierellaceae phylogeny through synthesis of multi-gene phylogenetics and phylogenomics.</title>
        <authorList>
            <person name="Vandepol N."/>
            <person name="Liber J."/>
            <person name="Desiro A."/>
            <person name="Na H."/>
            <person name="Kennedy M."/>
            <person name="Barry K."/>
            <person name="Grigoriev I.V."/>
            <person name="Miller A.N."/>
            <person name="O'Donnell K."/>
            <person name="Stajich J.E."/>
            <person name="Bonito G."/>
        </authorList>
    </citation>
    <scope>NUCLEOTIDE SEQUENCE</scope>
    <source>
        <strain evidence="2">MES-2147</strain>
    </source>
</reference>
<evidence type="ECO:0000259" key="1">
    <source>
        <dbReference type="Pfam" id="PF03732"/>
    </source>
</evidence>
<dbReference type="Pfam" id="PF03732">
    <property type="entry name" value="Retrotrans_gag"/>
    <property type="match status" value="1"/>
</dbReference>
<sequence length="314" mass="35383">MSSDRSFEYFLADIKPWPLAADDDDSSAATWISAIGDIVIDLGSTQKFMAVEKKTTGKTAIWVKRWRLSRTESERKWYKFVNDFITESYLDRSKAKVTMNEIHQMKQGSNETTTDYMQRMKLTLKLLPVETGQENEPYKISPATEGTVAYLFCKGLRSDHPFKLKDQTPPDTLKATFEAVMKFSNVSQWEDVESAESKVIKRSEAELSIPVRDSVLIGSIQVPGAQFAKFQNDFPKDRINDLAMDELVDMFSAWSLSAVDEQNAAARVARTIRLMNPKSARRVFGATDLARHIIPGPAAVSTATVQRTAFQTMV</sequence>
<dbReference type="EMBL" id="JAAAHW010010614">
    <property type="protein sequence ID" value="KAF9924242.1"/>
    <property type="molecule type" value="Genomic_DNA"/>
</dbReference>
<feature type="non-terminal residue" evidence="2">
    <location>
        <position position="314"/>
    </location>
</feature>
<comment type="caution">
    <text evidence="2">The sequence shown here is derived from an EMBL/GenBank/DDBJ whole genome shotgun (WGS) entry which is preliminary data.</text>
</comment>
<keyword evidence="3" id="KW-1185">Reference proteome</keyword>
<proteinExistence type="predicted"/>
<name>A0A9P6IJ99_9FUNG</name>
<dbReference type="OrthoDB" id="2434935at2759"/>
<gene>
    <name evidence="2" type="ORF">BGZ65_008452</name>
</gene>
<evidence type="ECO:0000313" key="2">
    <source>
        <dbReference type="EMBL" id="KAF9924242.1"/>
    </source>
</evidence>